<proteinExistence type="predicted"/>
<name>A0ABU2XCQ1_9ACTN</name>
<evidence type="ECO:0000313" key="2">
    <source>
        <dbReference type="EMBL" id="MDT0543693.1"/>
    </source>
</evidence>
<accession>A0ABU2XCQ1</accession>
<dbReference type="EMBL" id="JAVRFD010000005">
    <property type="protein sequence ID" value="MDT0543693.1"/>
    <property type="molecule type" value="Genomic_DNA"/>
</dbReference>
<organism evidence="2 3">
    <name type="scientific">Streptomyces lonegramiae</name>
    <dbReference type="NCBI Taxonomy" id="3075524"/>
    <lineage>
        <taxon>Bacteria</taxon>
        <taxon>Bacillati</taxon>
        <taxon>Actinomycetota</taxon>
        <taxon>Actinomycetes</taxon>
        <taxon>Kitasatosporales</taxon>
        <taxon>Streptomycetaceae</taxon>
        <taxon>Streptomyces</taxon>
    </lineage>
</organism>
<dbReference type="RefSeq" id="WP_311724095.1">
    <property type="nucleotide sequence ID" value="NZ_JAVRFD010000005.1"/>
</dbReference>
<dbReference type="InterPro" id="IPR008983">
    <property type="entry name" value="Tumour_necrosis_fac-like_dom"/>
</dbReference>
<protein>
    <submittedName>
        <fullName evidence="2">Uncharacterized protein</fullName>
    </submittedName>
</protein>
<reference evidence="2" key="1">
    <citation type="submission" date="2024-05" db="EMBL/GenBank/DDBJ databases">
        <title>30 novel species of actinomycetes from the DSMZ collection.</title>
        <authorList>
            <person name="Nouioui I."/>
        </authorList>
    </citation>
    <scope>NUCLEOTIDE SEQUENCE</scope>
    <source>
        <strain evidence="2">DSM 41529</strain>
    </source>
</reference>
<evidence type="ECO:0000313" key="3">
    <source>
        <dbReference type="Proteomes" id="UP001180754"/>
    </source>
</evidence>
<evidence type="ECO:0000256" key="1">
    <source>
        <dbReference type="SAM" id="MobiDB-lite"/>
    </source>
</evidence>
<sequence>MAAGQAVGHHARAVSRVGDEGKRGPVGATEATRAIGTFANVGASIFADTSQTIPANIPTKINFTGADFDTDMMFDPMNSTLVVHTAGRYLLKGRILWANLIPIPTEGANRELLINLNGNAIAGDAQNTVDPGGFELSQDVSTIVQLNVDDVISLSAFQTTGHDATSLHSGGGMSGKTLAPQLVAEWLAP</sequence>
<comment type="caution">
    <text evidence="2">The sequence shown here is derived from an EMBL/GenBank/DDBJ whole genome shotgun (WGS) entry which is preliminary data.</text>
</comment>
<dbReference type="Gene3D" id="2.60.120.40">
    <property type="match status" value="1"/>
</dbReference>
<dbReference type="Proteomes" id="UP001180754">
    <property type="component" value="Unassembled WGS sequence"/>
</dbReference>
<keyword evidence="3" id="KW-1185">Reference proteome</keyword>
<feature type="region of interest" description="Disordered" evidence="1">
    <location>
        <begin position="1"/>
        <end position="27"/>
    </location>
</feature>
<gene>
    <name evidence="2" type="ORF">RND15_13385</name>
</gene>